<feature type="region of interest" description="Disordered" evidence="3">
    <location>
        <begin position="1"/>
        <end position="20"/>
    </location>
</feature>
<reference evidence="6" key="1">
    <citation type="submission" date="2016-10" db="EMBL/GenBank/DDBJ databases">
        <authorList>
            <person name="Varghese N."/>
        </authorList>
    </citation>
    <scope>NUCLEOTIDE SEQUENCE [LARGE SCALE GENOMIC DNA]</scope>
    <source>
        <strain evidence="6">DSM 44719</strain>
    </source>
</reference>
<proteinExistence type="predicted"/>
<evidence type="ECO:0000259" key="4">
    <source>
        <dbReference type="PROSITE" id="PS50977"/>
    </source>
</evidence>
<dbReference type="AlphaFoldDB" id="A0A1H5FGQ1"/>
<dbReference type="InterPro" id="IPR041583">
    <property type="entry name" value="TetR_C_31"/>
</dbReference>
<accession>A0A1H5FGQ1</accession>
<dbReference type="SUPFAM" id="SSF48498">
    <property type="entry name" value="Tetracyclin repressor-like, C-terminal domain"/>
    <property type="match status" value="1"/>
</dbReference>
<name>A0A1H5FGQ1_RHOJO</name>
<evidence type="ECO:0000313" key="6">
    <source>
        <dbReference type="Proteomes" id="UP000183407"/>
    </source>
</evidence>
<organism evidence="5 6">
    <name type="scientific">Rhodococcus jostii</name>
    <dbReference type="NCBI Taxonomy" id="132919"/>
    <lineage>
        <taxon>Bacteria</taxon>
        <taxon>Bacillati</taxon>
        <taxon>Actinomycetota</taxon>
        <taxon>Actinomycetes</taxon>
        <taxon>Mycobacteriales</taxon>
        <taxon>Nocardiaceae</taxon>
        <taxon>Rhodococcus</taxon>
    </lineage>
</organism>
<keyword evidence="1 2" id="KW-0238">DNA-binding</keyword>
<dbReference type="Pfam" id="PF00440">
    <property type="entry name" value="TetR_N"/>
    <property type="match status" value="1"/>
</dbReference>
<feature type="compositionally biased region" description="Basic and acidic residues" evidence="3">
    <location>
        <begin position="1"/>
        <end position="16"/>
    </location>
</feature>
<dbReference type="InterPro" id="IPR036271">
    <property type="entry name" value="Tet_transcr_reg_TetR-rel_C_sf"/>
</dbReference>
<dbReference type="EMBL" id="FNTL01000004">
    <property type="protein sequence ID" value="SEE02615.1"/>
    <property type="molecule type" value="Genomic_DNA"/>
</dbReference>
<dbReference type="InterPro" id="IPR009057">
    <property type="entry name" value="Homeodomain-like_sf"/>
</dbReference>
<dbReference type="Proteomes" id="UP000183407">
    <property type="component" value="Unassembled WGS sequence"/>
</dbReference>
<dbReference type="Pfam" id="PF17940">
    <property type="entry name" value="TetR_C_31"/>
    <property type="match status" value="1"/>
</dbReference>
<dbReference type="GO" id="GO:0003677">
    <property type="term" value="F:DNA binding"/>
    <property type="evidence" value="ECO:0007669"/>
    <property type="project" value="UniProtKB-UniRule"/>
</dbReference>
<dbReference type="SUPFAM" id="SSF46689">
    <property type="entry name" value="Homeodomain-like"/>
    <property type="match status" value="1"/>
</dbReference>
<evidence type="ECO:0000256" key="2">
    <source>
        <dbReference type="PROSITE-ProRule" id="PRU00335"/>
    </source>
</evidence>
<evidence type="ECO:0000256" key="3">
    <source>
        <dbReference type="SAM" id="MobiDB-lite"/>
    </source>
</evidence>
<evidence type="ECO:0000256" key="1">
    <source>
        <dbReference type="ARBA" id="ARBA00023125"/>
    </source>
</evidence>
<feature type="domain" description="HTH tetR-type" evidence="4">
    <location>
        <begin position="25"/>
        <end position="85"/>
    </location>
</feature>
<gene>
    <name evidence="5" type="ORF">SAMN04490220_6395</name>
</gene>
<feature type="DNA-binding region" description="H-T-H motif" evidence="2">
    <location>
        <begin position="48"/>
        <end position="67"/>
    </location>
</feature>
<protein>
    <submittedName>
        <fullName evidence="5">DNA-binding transcriptional regulator YbjK</fullName>
    </submittedName>
</protein>
<dbReference type="Gene3D" id="1.10.357.10">
    <property type="entry name" value="Tetracycline Repressor, domain 2"/>
    <property type="match status" value="1"/>
</dbReference>
<evidence type="ECO:0000313" key="5">
    <source>
        <dbReference type="EMBL" id="SEE02615.1"/>
    </source>
</evidence>
<dbReference type="PROSITE" id="PS50977">
    <property type="entry name" value="HTH_TETR_2"/>
    <property type="match status" value="1"/>
</dbReference>
<dbReference type="InterPro" id="IPR001647">
    <property type="entry name" value="HTH_TetR"/>
</dbReference>
<sequence length="201" mass="22074">MARGPRERRAVTLADRRSRRAAPPGEHDVVLVLATVSVIARDGLRGLTVRAVAEEAGVPGDAVLRSFASTDALVDAALRYALDKSAGVFADLADGASLDNFVEHLTDLVARDPDLQVFQYELMLESRRTPRLDPHVKLLYATYIEATSQALTRLGITADEDLTLLVYSAIEGFIMHQLVAKDRPATERAIERLRRILSTAR</sequence>